<protein>
    <recommendedName>
        <fullName evidence="14">G2/M phase-specific E3 ubiquitin-protein ligase</fullName>
    </recommendedName>
</protein>
<dbReference type="PROSITE" id="PS51805">
    <property type="entry name" value="EPHD"/>
    <property type="match status" value="1"/>
</dbReference>
<dbReference type="CDD" id="cd15669">
    <property type="entry name" value="ePHD_PHF7_G2E3_like"/>
    <property type="match status" value="1"/>
</dbReference>
<evidence type="ECO:0000259" key="10">
    <source>
        <dbReference type="PROSITE" id="PS50237"/>
    </source>
</evidence>
<dbReference type="PANTHER" id="PTHR12420:SF42">
    <property type="entry name" value="G2_M PHASE-SPECIFIC E3 UBIQUITIN-PROTEIN LIGASE"/>
    <property type="match status" value="1"/>
</dbReference>
<evidence type="ECO:0000313" key="13">
    <source>
        <dbReference type="Proteomes" id="UP001557470"/>
    </source>
</evidence>
<feature type="domain" description="PHD-type" evidence="11">
    <location>
        <begin position="29"/>
        <end position="146"/>
    </location>
</feature>
<evidence type="ECO:0008006" key="14">
    <source>
        <dbReference type="Google" id="ProtNLM"/>
    </source>
</evidence>
<dbReference type="PROSITE" id="PS50237">
    <property type="entry name" value="HECT"/>
    <property type="match status" value="1"/>
</dbReference>
<dbReference type="InterPro" id="IPR013083">
    <property type="entry name" value="Znf_RING/FYVE/PHD"/>
</dbReference>
<evidence type="ECO:0000256" key="3">
    <source>
        <dbReference type="ARBA" id="ARBA00022679"/>
    </source>
</evidence>
<dbReference type="Pfam" id="PF13771">
    <property type="entry name" value="zf-HC5HC2H"/>
    <property type="match status" value="1"/>
</dbReference>
<sequence length="722" mass="81109">MNRKLEKGFLVSPLKMKRKTQRVKQECSIDCCALCQLSENCPDKHGEKITLKSHKLTVHYFCLLMSSGIYQRGKENEGIYGFLVDDIKQEIRRSARLKCTVCKKNGASVGCSVKSCKKKVHFPCGRQHHFISQFTGLFPSFCKNHSPTQSLPVSSCVSEPLCCSVCLDPIEPVLSYYVLKCPACHGSWFHRECVQNQAHSAAKFFFKCTLCNNKDTFQKEMLRMGIHIPERDAAWELEENAYRDLLQVYEHCDANKCLSHKGRDYSSQQGLFQILRCTLCGSRGVHRKCASLKPFETNWACEDCAEAEDGRASLPRQKESPQPVLQRRNVTMKRSLSMTTLQSVCKRPSLSEGCAKEILLKLTSQLAQNSPSMTVVVNGNAVLESAMDLVKRSNFNPCHALVVKFTSSKHTPISPTGPGDARRFFRLLVQKLQNTIFEGPDGAKNLVFDAQALREDVYFDVGCLLSLNLVHGGPPLGFFSKALYQCLFNFPSETPLTLENIGNTVFKDKVKKIQDSESLEELREAMQLASEFLEVTGCMRPVNKLSDKHTLVNDIVTFHQITRMQLPFQRFREGLKTLGVLEQVQMFPGAFVDLFCSSPDKLTAECVAALFTVQFSDKEETSAKESNVVTFWKHYLLECEVGRCATSLEDVLIFATSADVVPAVGFRPSPTISFFHPLDTAGAFPERQPSSNHLLLPVVPSYQVFKKHVEYAVCQLTVMEGI</sequence>
<dbReference type="SUPFAM" id="SSF56204">
    <property type="entry name" value="Hect, E3 ligase catalytic domain"/>
    <property type="match status" value="1"/>
</dbReference>
<evidence type="ECO:0000256" key="7">
    <source>
        <dbReference type="ARBA" id="ARBA00022833"/>
    </source>
</evidence>
<gene>
    <name evidence="12" type="ORF">UPYG_G00231580</name>
</gene>
<comment type="caution">
    <text evidence="12">The sequence shown here is derived from an EMBL/GenBank/DDBJ whole genome shotgun (WGS) entry which is preliminary data.</text>
</comment>
<dbReference type="Gene3D" id="3.30.40.10">
    <property type="entry name" value="Zinc/RING finger domain, C3HC4 (zinc finger)"/>
    <property type="match status" value="2"/>
</dbReference>
<evidence type="ECO:0000256" key="8">
    <source>
        <dbReference type="ARBA" id="ARBA00023242"/>
    </source>
</evidence>
<name>A0ABD0WDJ2_UMBPY</name>
<evidence type="ECO:0000256" key="1">
    <source>
        <dbReference type="ARBA" id="ARBA00004123"/>
    </source>
</evidence>
<dbReference type="PANTHER" id="PTHR12420">
    <property type="entry name" value="PHD FINGER PROTEIN"/>
    <property type="match status" value="1"/>
</dbReference>
<evidence type="ECO:0000256" key="4">
    <source>
        <dbReference type="ARBA" id="ARBA00022723"/>
    </source>
</evidence>
<dbReference type="GO" id="GO:0008270">
    <property type="term" value="F:zinc ion binding"/>
    <property type="evidence" value="ECO:0007669"/>
    <property type="project" value="UniProtKB-KW"/>
</dbReference>
<dbReference type="InterPro" id="IPR019786">
    <property type="entry name" value="Zinc_finger_PHD-type_CS"/>
</dbReference>
<organism evidence="12 13">
    <name type="scientific">Umbra pygmaea</name>
    <name type="common">Eastern mudminnow</name>
    <dbReference type="NCBI Taxonomy" id="75934"/>
    <lineage>
        <taxon>Eukaryota</taxon>
        <taxon>Metazoa</taxon>
        <taxon>Chordata</taxon>
        <taxon>Craniata</taxon>
        <taxon>Vertebrata</taxon>
        <taxon>Euteleostomi</taxon>
        <taxon>Actinopterygii</taxon>
        <taxon>Neopterygii</taxon>
        <taxon>Teleostei</taxon>
        <taxon>Protacanthopterygii</taxon>
        <taxon>Esociformes</taxon>
        <taxon>Umbridae</taxon>
        <taxon>Umbra</taxon>
    </lineage>
</organism>
<dbReference type="InterPro" id="IPR035983">
    <property type="entry name" value="Hect_E3_ubiquitin_ligase"/>
</dbReference>
<dbReference type="Proteomes" id="UP001557470">
    <property type="component" value="Unassembled WGS sequence"/>
</dbReference>
<dbReference type="Pfam" id="PF26054">
    <property type="entry name" value="PHD_G2E3"/>
    <property type="match status" value="1"/>
</dbReference>
<keyword evidence="3" id="KW-0808">Transferase</keyword>
<dbReference type="InterPro" id="IPR042013">
    <property type="entry name" value="PHF7/G2E3_ePHD"/>
</dbReference>
<dbReference type="AlphaFoldDB" id="A0ABD0WDJ2"/>
<evidence type="ECO:0000256" key="2">
    <source>
        <dbReference type="ARBA" id="ARBA00004906"/>
    </source>
</evidence>
<evidence type="ECO:0000256" key="5">
    <source>
        <dbReference type="ARBA" id="ARBA00022771"/>
    </source>
</evidence>
<dbReference type="PROSITE" id="PS01359">
    <property type="entry name" value="ZF_PHD_1"/>
    <property type="match status" value="1"/>
</dbReference>
<feature type="domain" description="HECT" evidence="10">
    <location>
        <begin position="651"/>
        <end position="722"/>
    </location>
</feature>
<dbReference type="InterPro" id="IPR011011">
    <property type="entry name" value="Znf_FYVE_PHD"/>
</dbReference>
<dbReference type="InterPro" id="IPR051188">
    <property type="entry name" value="PHD-type_Zinc_Finger"/>
</dbReference>
<proteinExistence type="predicted"/>
<evidence type="ECO:0000256" key="9">
    <source>
        <dbReference type="PROSITE-ProRule" id="PRU00104"/>
    </source>
</evidence>
<dbReference type="InterPro" id="IPR000569">
    <property type="entry name" value="HECT_dom"/>
</dbReference>
<evidence type="ECO:0000256" key="6">
    <source>
        <dbReference type="ARBA" id="ARBA00022786"/>
    </source>
</evidence>
<dbReference type="SUPFAM" id="SSF57903">
    <property type="entry name" value="FYVE/PHD zinc finger"/>
    <property type="match status" value="1"/>
</dbReference>
<dbReference type="GO" id="GO:0016740">
    <property type="term" value="F:transferase activity"/>
    <property type="evidence" value="ECO:0007669"/>
    <property type="project" value="UniProtKB-KW"/>
</dbReference>
<comment type="pathway">
    <text evidence="2">Protein modification; protein ubiquitination.</text>
</comment>
<keyword evidence="8" id="KW-0539">Nucleus</keyword>
<dbReference type="Pfam" id="PF00632">
    <property type="entry name" value="HECT"/>
    <property type="match status" value="1"/>
</dbReference>
<evidence type="ECO:0000259" key="11">
    <source>
        <dbReference type="PROSITE" id="PS51805"/>
    </source>
</evidence>
<dbReference type="InterPro" id="IPR001965">
    <property type="entry name" value="Znf_PHD"/>
</dbReference>
<dbReference type="Gene3D" id="3.30.2410.10">
    <property type="entry name" value="Hect, E3 ligase catalytic domain"/>
    <property type="match status" value="1"/>
</dbReference>
<dbReference type="InterPro" id="IPR059102">
    <property type="entry name" value="PHD_PHF7/G2E3-like"/>
</dbReference>
<keyword evidence="6 9" id="KW-0833">Ubl conjugation pathway</keyword>
<dbReference type="EMBL" id="JAGEUA010000007">
    <property type="protein sequence ID" value="KAL0969735.1"/>
    <property type="molecule type" value="Genomic_DNA"/>
</dbReference>
<keyword evidence="5" id="KW-0863">Zinc-finger</keyword>
<dbReference type="InterPro" id="IPR034732">
    <property type="entry name" value="EPHD"/>
</dbReference>
<keyword evidence="13" id="KW-1185">Reference proteome</keyword>
<comment type="caution">
    <text evidence="9">Lacks conserved residue(s) required for the propagation of feature annotation.</text>
</comment>
<accession>A0ABD0WDJ2</accession>
<evidence type="ECO:0000313" key="12">
    <source>
        <dbReference type="EMBL" id="KAL0969735.1"/>
    </source>
</evidence>
<keyword evidence="4" id="KW-0479">Metal-binding</keyword>
<keyword evidence="7" id="KW-0862">Zinc</keyword>
<dbReference type="SMART" id="SM00249">
    <property type="entry name" value="PHD"/>
    <property type="match status" value="3"/>
</dbReference>
<comment type="subcellular location">
    <subcellularLocation>
        <location evidence="1">Nucleus</location>
    </subcellularLocation>
</comment>
<reference evidence="12 13" key="1">
    <citation type="submission" date="2024-06" db="EMBL/GenBank/DDBJ databases">
        <authorList>
            <person name="Pan Q."/>
            <person name="Wen M."/>
            <person name="Jouanno E."/>
            <person name="Zahm M."/>
            <person name="Klopp C."/>
            <person name="Cabau C."/>
            <person name="Louis A."/>
            <person name="Berthelot C."/>
            <person name="Parey E."/>
            <person name="Roest Crollius H."/>
            <person name="Montfort J."/>
            <person name="Robinson-Rechavi M."/>
            <person name="Bouchez O."/>
            <person name="Lampietro C."/>
            <person name="Lopez Roques C."/>
            <person name="Donnadieu C."/>
            <person name="Postlethwait J."/>
            <person name="Bobe J."/>
            <person name="Verreycken H."/>
            <person name="Guiguen Y."/>
        </authorList>
    </citation>
    <scope>NUCLEOTIDE SEQUENCE [LARGE SCALE GENOMIC DNA]</scope>
    <source>
        <strain evidence="12">Up_M1</strain>
        <tissue evidence="12">Testis</tissue>
    </source>
</reference>